<name>A0AAP2RFT3_9EURY</name>
<dbReference type="InterPro" id="IPR027417">
    <property type="entry name" value="P-loop_NTPase"/>
</dbReference>
<dbReference type="InterPro" id="IPR014433">
    <property type="entry name" value="CooC"/>
</dbReference>
<dbReference type="PANTHER" id="PTHR43384">
    <property type="entry name" value="SEPTUM SITE-DETERMINING PROTEIN MIND HOMOLOG, CHLOROPLASTIC-RELATED"/>
    <property type="match status" value="1"/>
</dbReference>
<dbReference type="GO" id="GO:0016887">
    <property type="term" value="F:ATP hydrolysis activity"/>
    <property type="evidence" value="ECO:0007669"/>
    <property type="project" value="TreeGrafter"/>
</dbReference>
<dbReference type="Pfam" id="PF01656">
    <property type="entry name" value="CbiA"/>
    <property type="match status" value="1"/>
</dbReference>
<keyword evidence="5" id="KW-1185">Reference proteome</keyword>
<feature type="domain" description="CobQ/CobB/MinD/ParA nucleotide binding" evidence="3">
    <location>
        <begin position="4"/>
        <end position="231"/>
    </location>
</feature>
<proteinExistence type="predicted"/>
<keyword evidence="2 4" id="KW-0067">ATP-binding</keyword>
<dbReference type="GO" id="GO:0009898">
    <property type="term" value="C:cytoplasmic side of plasma membrane"/>
    <property type="evidence" value="ECO:0007669"/>
    <property type="project" value="TreeGrafter"/>
</dbReference>
<gene>
    <name evidence="4" type="ORF">CUJ83_10495</name>
</gene>
<dbReference type="EMBL" id="PGCK01000008">
    <property type="protein sequence ID" value="MCD1295427.1"/>
    <property type="molecule type" value="Genomic_DNA"/>
</dbReference>
<accession>A0AAP2RFT3</accession>
<sequence>MKIAVCGKGGCGKSTVSALLAKCMAKKGNKVLVVDIDESNYGLHSHLGLDMPETLIDHFGGKKEYGKKMQAAREEQRNSIFDRKWKIGDIPSDLIASKGGIKLISVGKIQDFGEGCACPLGSLSRQFFENLELNDNEVVIADTEAGIEHLGRSIERGFDFILIIVDPSYESLRLSKKIEDITKDNVGKAYIVLNRVEDGVKDIMMGSLDKDKVAAIIPVNKDLFKASLAGKEFDSDIREIDGLAEFLINNN</sequence>
<dbReference type="GO" id="GO:0005524">
    <property type="term" value="F:ATP binding"/>
    <property type="evidence" value="ECO:0007669"/>
    <property type="project" value="UniProtKB-KW"/>
</dbReference>
<dbReference type="GO" id="GO:0051782">
    <property type="term" value="P:negative regulation of cell division"/>
    <property type="evidence" value="ECO:0007669"/>
    <property type="project" value="TreeGrafter"/>
</dbReference>
<protein>
    <submittedName>
        <fullName evidence="4">ATP-binding protein</fullName>
    </submittedName>
</protein>
<reference evidence="4 5" key="1">
    <citation type="submission" date="2017-11" db="EMBL/GenBank/DDBJ databases">
        <title>Isolation and Characterization of Family Methanocellaceae Species from Potential Methane Hydrate Area Offshore Southwestern Taiwan.</title>
        <authorList>
            <person name="Zhang W.-L."/>
            <person name="Chen W.-C."/>
            <person name="Lai M.-C."/>
            <person name="Chen S.-C."/>
        </authorList>
    </citation>
    <scope>NUCLEOTIDE SEQUENCE [LARGE SCALE GENOMIC DNA]</scope>
    <source>
        <strain evidence="4 5">CWC-04</strain>
    </source>
</reference>
<organism evidence="4 5">
    <name type="scientific">Methanooceanicella nereidis</name>
    <dbReference type="NCBI Taxonomy" id="2052831"/>
    <lineage>
        <taxon>Archaea</taxon>
        <taxon>Methanobacteriati</taxon>
        <taxon>Methanobacteriota</taxon>
        <taxon>Stenosarchaea group</taxon>
        <taxon>Methanomicrobia</taxon>
        <taxon>Methanocellales</taxon>
        <taxon>Methanocellaceae</taxon>
        <taxon>Methanooceanicella</taxon>
    </lineage>
</organism>
<dbReference type="InterPro" id="IPR050625">
    <property type="entry name" value="ParA/MinD_ATPase"/>
</dbReference>
<evidence type="ECO:0000256" key="1">
    <source>
        <dbReference type="ARBA" id="ARBA00022741"/>
    </source>
</evidence>
<evidence type="ECO:0000313" key="4">
    <source>
        <dbReference type="EMBL" id="MCD1295427.1"/>
    </source>
</evidence>
<dbReference type="FunFam" id="3.40.50.300:FF:001573">
    <property type="entry name" value="Carbon monoxide dehydrogenase accessory protein CooC"/>
    <property type="match status" value="1"/>
</dbReference>
<dbReference type="SUPFAM" id="SSF52540">
    <property type="entry name" value="P-loop containing nucleoside triphosphate hydrolases"/>
    <property type="match status" value="1"/>
</dbReference>
<dbReference type="Proteomes" id="UP001320159">
    <property type="component" value="Unassembled WGS sequence"/>
</dbReference>
<dbReference type="PANTHER" id="PTHR43384:SF3">
    <property type="entry name" value="AAA+ ATPASE DOMAIN-CONTAINING PROTEIN"/>
    <property type="match status" value="1"/>
</dbReference>
<evidence type="ECO:0000313" key="5">
    <source>
        <dbReference type="Proteomes" id="UP001320159"/>
    </source>
</evidence>
<keyword evidence="1" id="KW-0547">Nucleotide-binding</keyword>
<evidence type="ECO:0000259" key="3">
    <source>
        <dbReference type="Pfam" id="PF01656"/>
    </source>
</evidence>
<dbReference type="PIRSF" id="PIRSF005647">
    <property type="entry name" value="CooC"/>
    <property type="match status" value="1"/>
</dbReference>
<dbReference type="RefSeq" id="WP_230742280.1">
    <property type="nucleotide sequence ID" value="NZ_PGCK01000008.1"/>
</dbReference>
<comment type="caution">
    <text evidence="4">The sequence shown here is derived from an EMBL/GenBank/DDBJ whole genome shotgun (WGS) entry which is preliminary data.</text>
</comment>
<evidence type="ECO:0000256" key="2">
    <source>
        <dbReference type="ARBA" id="ARBA00022840"/>
    </source>
</evidence>
<dbReference type="AlphaFoldDB" id="A0AAP2RFT3"/>
<dbReference type="GO" id="GO:0005829">
    <property type="term" value="C:cytosol"/>
    <property type="evidence" value="ECO:0007669"/>
    <property type="project" value="TreeGrafter"/>
</dbReference>
<dbReference type="Gene3D" id="3.40.50.300">
    <property type="entry name" value="P-loop containing nucleotide triphosphate hydrolases"/>
    <property type="match status" value="1"/>
</dbReference>
<dbReference type="InterPro" id="IPR002586">
    <property type="entry name" value="CobQ/CobB/MinD/ParA_Nub-bd_dom"/>
</dbReference>